<evidence type="ECO:0008006" key="3">
    <source>
        <dbReference type="Google" id="ProtNLM"/>
    </source>
</evidence>
<gene>
    <name evidence="1" type="ORF">C2G38_2034533</name>
</gene>
<sequence>MRLVVGLYVAEPLREWVRDIVQDNAAWADIAAILKSAKAKYDVETKIEHLMNLKLNEDESIISNTNRFDACAKKVKTEVSNCELKQWYLSGIPVKYREKIKQRYPETYKKMKEWALKIEKFEKNDEFELKKASVVGENRPIKLISMLIDCLISLPS</sequence>
<proteinExistence type="predicted"/>
<keyword evidence="2" id="KW-1185">Reference proteome</keyword>
<evidence type="ECO:0000313" key="2">
    <source>
        <dbReference type="Proteomes" id="UP000266673"/>
    </source>
</evidence>
<protein>
    <recommendedName>
        <fullName evidence="3">Retrotransposon gag domain-containing protein</fullName>
    </recommendedName>
</protein>
<comment type="caution">
    <text evidence="1">The sequence shown here is derived from an EMBL/GenBank/DDBJ whole genome shotgun (WGS) entry which is preliminary data.</text>
</comment>
<name>A0A397VMZ9_9GLOM</name>
<dbReference type="AlphaFoldDB" id="A0A397VMZ9"/>
<dbReference type="OrthoDB" id="2426170at2759"/>
<dbReference type="EMBL" id="QKWP01000370">
    <property type="protein sequence ID" value="RIB21273.1"/>
    <property type="molecule type" value="Genomic_DNA"/>
</dbReference>
<evidence type="ECO:0000313" key="1">
    <source>
        <dbReference type="EMBL" id="RIB21273.1"/>
    </source>
</evidence>
<organism evidence="1 2">
    <name type="scientific">Gigaspora rosea</name>
    <dbReference type="NCBI Taxonomy" id="44941"/>
    <lineage>
        <taxon>Eukaryota</taxon>
        <taxon>Fungi</taxon>
        <taxon>Fungi incertae sedis</taxon>
        <taxon>Mucoromycota</taxon>
        <taxon>Glomeromycotina</taxon>
        <taxon>Glomeromycetes</taxon>
        <taxon>Diversisporales</taxon>
        <taxon>Gigasporaceae</taxon>
        <taxon>Gigaspora</taxon>
    </lineage>
</organism>
<dbReference type="Proteomes" id="UP000266673">
    <property type="component" value="Unassembled WGS sequence"/>
</dbReference>
<reference evidence="1 2" key="1">
    <citation type="submission" date="2018-06" db="EMBL/GenBank/DDBJ databases">
        <title>Comparative genomics reveals the genomic features of Rhizophagus irregularis, R. cerebriforme, R. diaphanum and Gigaspora rosea, and their symbiotic lifestyle signature.</title>
        <authorList>
            <person name="Morin E."/>
            <person name="San Clemente H."/>
            <person name="Chen E.C.H."/>
            <person name="De La Providencia I."/>
            <person name="Hainaut M."/>
            <person name="Kuo A."/>
            <person name="Kohler A."/>
            <person name="Murat C."/>
            <person name="Tang N."/>
            <person name="Roy S."/>
            <person name="Loubradou J."/>
            <person name="Henrissat B."/>
            <person name="Grigoriev I.V."/>
            <person name="Corradi N."/>
            <person name="Roux C."/>
            <person name="Martin F.M."/>
        </authorList>
    </citation>
    <scope>NUCLEOTIDE SEQUENCE [LARGE SCALE GENOMIC DNA]</scope>
    <source>
        <strain evidence="1 2">DAOM 194757</strain>
    </source>
</reference>
<accession>A0A397VMZ9</accession>